<organism evidence="6 7">
    <name type="scientific">Oricola cellulosilytica</name>
    <dbReference type="NCBI Taxonomy" id="1429082"/>
    <lineage>
        <taxon>Bacteria</taxon>
        <taxon>Pseudomonadati</taxon>
        <taxon>Pseudomonadota</taxon>
        <taxon>Alphaproteobacteria</taxon>
        <taxon>Hyphomicrobiales</taxon>
        <taxon>Ahrensiaceae</taxon>
        <taxon>Oricola</taxon>
    </lineage>
</organism>
<evidence type="ECO:0000313" key="7">
    <source>
        <dbReference type="Proteomes" id="UP000291301"/>
    </source>
</evidence>
<dbReference type="FunFam" id="3.40.50.2300:FF:000574">
    <property type="entry name" value="Response regulator PleD"/>
    <property type="match status" value="1"/>
</dbReference>
<dbReference type="PANTHER" id="PTHR45138:SF9">
    <property type="entry name" value="DIGUANYLATE CYCLASE DGCM-RELATED"/>
    <property type="match status" value="1"/>
</dbReference>
<comment type="caution">
    <text evidence="3">Lacks conserved residue(s) required for the propagation of feature annotation.</text>
</comment>
<dbReference type="OrthoDB" id="9812260at2"/>
<reference evidence="6 7" key="1">
    <citation type="journal article" date="2015" name="Antonie Van Leeuwenhoek">
        <title>Oricola cellulosilytica gen. nov., sp. nov., a cellulose-degrading bacterium of the family Phyllobacteriaceae isolated from surface seashore water, and emended descriptions of Mesorhizobium loti and Phyllobacterium myrsinacearum.</title>
        <authorList>
            <person name="Hameed A."/>
            <person name="Shahina M."/>
            <person name="Lai W.A."/>
            <person name="Lin S.Y."/>
            <person name="Young L.S."/>
            <person name="Liu Y.C."/>
            <person name="Hsu Y.H."/>
            <person name="Young C.C."/>
        </authorList>
    </citation>
    <scope>NUCLEOTIDE SEQUENCE [LARGE SCALE GENOMIC DNA]</scope>
    <source>
        <strain evidence="6 7">KCTC 52183</strain>
    </source>
</reference>
<dbReference type="Proteomes" id="UP000291301">
    <property type="component" value="Unassembled WGS sequence"/>
</dbReference>
<evidence type="ECO:0000256" key="2">
    <source>
        <dbReference type="ARBA" id="ARBA00034247"/>
    </source>
</evidence>
<feature type="domain" description="GGDEF" evidence="5">
    <location>
        <begin position="322"/>
        <end position="458"/>
    </location>
</feature>
<dbReference type="SUPFAM" id="SSF55073">
    <property type="entry name" value="Nucleotide cyclase"/>
    <property type="match status" value="1"/>
</dbReference>
<dbReference type="PROSITE" id="PS50110">
    <property type="entry name" value="RESPONSE_REGULATORY"/>
    <property type="match status" value="2"/>
</dbReference>
<dbReference type="AlphaFoldDB" id="A0A4R0PB48"/>
<sequence>MTARILVVDDIEANRSLLQTRLTAEYFDVLTAENGQQALDRCAETSVDLVLLDIMMPGIDGFEVCARLKANAATSHIPVVIVTALDEMADRVRGLEAGADDFLTKPVNEMQLLTRVRSLLRLKMLTDELRLRAVTARDIGLEELFRSGGENAFDRPQVLVIDDRKASFDKLATTLRSHVALSHADAPQKGVLQAAEGNYDCIFVAAKFANFDSLRVCSQLRSLDRTRFAPIILVADAEDETLIGRALDLGVNDYIVRPVDPNELIARLRTQVRRKRYHDGLRDDVAASIEMAVTDGLTGLHNRRYLDTHLETLVARAESRGKQLSLLITDLDRFKAINDAHGHDAGDDVLREFARRLRINVRGMDLACRYGGEEFVIVMPDTPPDVAEEVAERLRTQIEADRFRIGNGEQMIDLTISVGVTSLRHAQGQDGKTLLKRADEALYEAKSAGRNRVVSKAA</sequence>
<dbReference type="InterPro" id="IPR000160">
    <property type="entry name" value="GGDEF_dom"/>
</dbReference>
<gene>
    <name evidence="6" type="ORF">E0D97_10455</name>
</gene>
<comment type="catalytic activity">
    <reaction evidence="2">
        <text>2 GTP = 3',3'-c-di-GMP + 2 diphosphate</text>
        <dbReference type="Rhea" id="RHEA:24898"/>
        <dbReference type="ChEBI" id="CHEBI:33019"/>
        <dbReference type="ChEBI" id="CHEBI:37565"/>
        <dbReference type="ChEBI" id="CHEBI:58805"/>
        <dbReference type="EC" id="2.7.7.65"/>
    </reaction>
</comment>
<keyword evidence="3" id="KW-0597">Phosphoprotein</keyword>
<feature type="domain" description="Response regulatory" evidence="4">
    <location>
        <begin position="4"/>
        <end position="120"/>
    </location>
</feature>
<keyword evidence="7" id="KW-1185">Reference proteome</keyword>
<dbReference type="GO" id="GO:0000160">
    <property type="term" value="P:phosphorelay signal transduction system"/>
    <property type="evidence" value="ECO:0007669"/>
    <property type="project" value="InterPro"/>
</dbReference>
<dbReference type="EC" id="2.7.7.65" evidence="1"/>
<dbReference type="InterPro" id="IPR050469">
    <property type="entry name" value="Diguanylate_Cyclase"/>
</dbReference>
<dbReference type="InterPro" id="IPR011006">
    <property type="entry name" value="CheY-like_superfamily"/>
</dbReference>
<dbReference type="GO" id="GO:0005886">
    <property type="term" value="C:plasma membrane"/>
    <property type="evidence" value="ECO:0007669"/>
    <property type="project" value="TreeGrafter"/>
</dbReference>
<protein>
    <recommendedName>
        <fullName evidence="1">diguanylate cyclase</fullName>
        <ecNumber evidence="1">2.7.7.65</ecNumber>
    </recommendedName>
</protein>
<dbReference type="Pfam" id="PF00990">
    <property type="entry name" value="GGDEF"/>
    <property type="match status" value="1"/>
</dbReference>
<dbReference type="GO" id="GO:0052621">
    <property type="term" value="F:diguanylate cyclase activity"/>
    <property type="evidence" value="ECO:0007669"/>
    <property type="project" value="UniProtKB-EC"/>
</dbReference>
<dbReference type="CDD" id="cd17538">
    <property type="entry name" value="REC_D1_PleD-like"/>
    <property type="match status" value="1"/>
</dbReference>
<feature type="modified residue" description="4-aspartylphosphate" evidence="3">
    <location>
        <position position="53"/>
    </location>
</feature>
<dbReference type="FunFam" id="3.30.70.270:FF:000001">
    <property type="entry name" value="Diguanylate cyclase domain protein"/>
    <property type="match status" value="1"/>
</dbReference>
<evidence type="ECO:0000256" key="3">
    <source>
        <dbReference type="PROSITE-ProRule" id="PRU00169"/>
    </source>
</evidence>
<evidence type="ECO:0000256" key="1">
    <source>
        <dbReference type="ARBA" id="ARBA00012528"/>
    </source>
</evidence>
<dbReference type="PROSITE" id="PS50887">
    <property type="entry name" value="GGDEF"/>
    <property type="match status" value="1"/>
</dbReference>
<dbReference type="EMBL" id="SJST01000003">
    <property type="protein sequence ID" value="TCD14471.1"/>
    <property type="molecule type" value="Genomic_DNA"/>
</dbReference>
<comment type="caution">
    <text evidence="6">The sequence shown here is derived from an EMBL/GenBank/DDBJ whole genome shotgun (WGS) entry which is preliminary data.</text>
</comment>
<proteinExistence type="predicted"/>
<dbReference type="InterPro" id="IPR001789">
    <property type="entry name" value="Sig_transdc_resp-reg_receiver"/>
</dbReference>
<dbReference type="InterPro" id="IPR029787">
    <property type="entry name" value="Nucleotide_cyclase"/>
</dbReference>
<dbReference type="NCBIfam" id="TIGR00254">
    <property type="entry name" value="GGDEF"/>
    <property type="match status" value="1"/>
</dbReference>
<dbReference type="GO" id="GO:0043709">
    <property type="term" value="P:cell adhesion involved in single-species biofilm formation"/>
    <property type="evidence" value="ECO:0007669"/>
    <property type="project" value="TreeGrafter"/>
</dbReference>
<feature type="domain" description="Response regulatory" evidence="4">
    <location>
        <begin position="157"/>
        <end position="272"/>
    </location>
</feature>
<dbReference type="SMART" id="SM00448">
    <property type="entry name" value="REC"/>
    <property type="match status" value="2"/>
</dbReference>
<evidence type="ECO:0000259" key="5">
    <source>
        <dbReference type="PROSITE" id="PS50887"/>
    </source>
</evidence>
<accession>A0A4R0PB48</accession>
<evidence type="ECO:0000313" key="6">
    <source>
        <dbReference type="EMBL" id="TCD14471.1"/>
    </source>
</evidence>
<dbReference type="RefSeq" id="WP_131568528.1">
    <property type="nucleotide sequence ID" value="NZ_JAINFK010000002.1"/>
</dbReference>
<dbReference type="Gene3D" id="3.30.70.270">
    <property type="match status" value="1"/>
</dbReference>
<dbReference type="NCBIfam" id="NF007135">
    <property type="entry name" value="PRK09581.1"/>
    <property type="match status" value="1"/>
</dbReference>
<dbReference type="SUPFAM" id="SSF52172">
    <property type="entry name" value="CheY-like"/>
    <property type="match status" value="2"/>
</dbReference>
<dbReference type="GO" id="GO:1902201">
    <property type="term" value="P:negative regulation of bacterial-type flagellum-dependent cell motility"/>
    <property type="evidence" value="ECO:0007669"/>
    <property type="project" value="TreeGrafter"/>
</dbReference>
<evidence type="ECO:0000259" key="4">
    <source>
        <dbReference type="PROSITE" id="PS50110"/>
    </source>
</evidence>
<dbReference type="SMART" id="SM00267">
    <property type="entry name" value="GGDEF"/>
    <property type="match status" value="1"/>
</dbReference>
<name>A0A4R0PB48_9HYPH</name>
<dbReference type="Pfam" id="PF00072">
    <property type="entry name" value="Response_reg"/>
    <property type="match status" value="2"/>
</dbReference>
<dbReference type="PANTHER" id="PTHR45138">
    <property type="entry name" value="REGULATORY COMPONENTS OF SENSORY TRANSDUCTION SYSTEM"/>
    <property type="match status" value="1"/>
</dbReference>
<dbReference type="Gene3D" id="3.40.50.2300">
    <property type="match status" value="2"/>
</dbReference>
<dbReference type="CDD" id="cd01949">
    <property type="entry name" value="GGDEF"/>
    <property type="match status" value="1"/>
</dbReference>
<dbReference type="InterPro" id="IPR043128">
    <property type="entry name" value="Rev_trsase/Diguanyl_cyclase"/>
</dbReference>